<keyword evidence="7" id="KW-0067">ATP-binding</keyword>
<evidence type="ECO:0000256" key="1">
    <source>
        <dbReference type="ARBA" id="ARBA00012122"/>
    </source>
</evidence>
<keyword evidence="6" id="KW-0862">Zinc</keyword>
<comment type="catalytic activity">
    <reaction evidence="9">
        <text>N-acetyl-D-glucosamine + ATP = N-acetyl-D-glucosamine 6-phosphate + ADP + H(+)</text>
        <dbReference type="Rhea" id="RHEA:17417"/>
        <dbReference type="ChEBI" id="CHEBI:15378"/>
        <dbReference type="ChEBI" id="CHEBI:30616"/>
        <dbReference type="ChEBI" id="CHEBI:57513"/>
        <dbReference type="ChEBI" id="CHEBI:456216"/>
        <dbReference type="ChEBI" id="CHEBI:506227"/>
        <dbReference type="EC" id="2.7.1.59"/>
    </reaction>
</comment>
<evidence type="ECO:0000256" key="8">
    <source>
        <dbReference type="ARBA" id="ARBA00023277"/>
    </source>
</evidence>
<dbReference type="GO" id="GO:0046872">
    <property type="term" value="F:metal ion binding"/>
    <property type="evidence" value="ECO:0007669"/>
    <property type="project" value="UniProtKB-KW"/>
</dbReference>
<protein>
    <recommendedName>
        <fullName evidence="1">N-acetylglucosamine kinase</fullName>
        <ecNumber evidence="1">2.7.1.59</ecNumber>
    </recommendedName>
</protein>
<dbReference type="EMBL" id="LVVZ01000041">
    <property type="protein sequence ID" value="OKL42399.1"/>
    <property type="molecule type" value="Genomic_DNA"/>
</dbReference>
<dbReference type="AlphaFoldDB" id="A0A1U7JCC9"/>
<dbReference type="Proteomes" id="UP000185783">
    <property type="component" value="Unassembled WGS sequence"/>
</dbReference>
<name>A0A1U7JCC9_9HYPH</name>
<keyword evidence="8" id="KW-0119">Carbohydrate metabolism</keyword>
<proteinExistence type="predicted"/>
<keyword evidence="11" id="KW-1185">Reference proteome</keyword>
<evidence type="ECO:0000256" key="4">
    <source>
        <dbReference type="ARBA" id="ARBA00022741"/>
    </source>
</evidence>
<evidence type="ECO:0000256" key="6">
    <source>
        <dbReference type="ARBA" id="ARBA00022833"/>
    </source>
</evidence>
<dbReference type="RefSeq" id="WP_028482422.1">
    <property type="nucleotide sequence ID" value="NZ_LVVZ01000041.1"/>
</dbReference>
<gene>
    <name evidence="10" type="ORF">A3843_17085</name>
</gene>
<dbReference type="GO" id="GO:0045127">
    <property type="term" value="F:N-acetylglucosamine kinase activity"/>
    <property type="evidence" value="ECO:0007669"/>
    <property type="project" value="UniProtKB-EC"/>
</dbReference>
<dbReference type="Gene3D" id="3.30.420.40">
    <property type="match status" value="2"/>
</dbReference>
<sequence length="306" mass="31666">MMVVGGIDLGGSKIETTAFTAHWQVLATRRVPTPATSYDNLLAVLAEEIAWLKGQSSEVSFPIGVGTPGLNARTHGFSFAANLEGGARNLKQDLSDRVGQVIWFENDANCFALSEALLGAGRGHGTVFGLILGTGVGGGYVVNGRLLDDLNGASGEVGHLGIPAALVRQLDLPLFRCGCGQTGCYETLLSGPGLARLHTHFGGTAASPREIAVRDAAGEPVATRALSAWIDLLASLVAALQATYDPRAVVIGGGLSNLPNLTERLEANLPEKMLPKTQAPALQIAEHGDSSGAWGAALAAQAAWQV</sequence>
<keyword evidence="3" id="KW-0479">Metal-binding</keyword>
<dbReference type="CDD" id="cd24057">
    <property type="entry name" value="ASKHA_NBD_ROK_NAGK"/>
    <property type="match status" value="1"/>
</dbReference>
<accession>A0A1U7JCC9</accession>
<evidence type="ECO:0000313" key="10">
    <source>
        <dbReference type="EMBL" id="OKL42399.1"/>
    </source>
</evidence>
<dbReference type="STRING" id="197461.A3843_17085"/>
<dbReference type="SUPFAM" id="SSF53067">
    <property type="entry name" value="Actin-like ATPase domain"/>
    <property type="match status" value="1"/>
</dbReference>
<keyword evidence="2" id="KW-0808">Transferase</keyword>
<evidence type="ECO:0000256" key="9">
    <source>
        <dbReference type="ARBA" id="ARBA00049065"/>
    </source>
</evidence>
<dbReference type="GO" id="GO:0005524">
    <property type="term" value="F:ATP binding"/>
    <property type="evidence" value="ECO:0007669"/>
    <property type="project" value="UniProtKB-KW"/>
</dbReference>
<organism evidence="10 11">
    <name type="scientific">Pseudovibrio exalbescens</name>
    <dbReference type="NCBI Taxonomy" id="197461"/>
    <lineage>
        <taxon>Bacteria</taxon>
        <taxon>Pseudomonadati</taxon>
        <taxon>Pseudomonadota</taxon>
        <taxon>Alphaproteobacteria</taxon>
        <taxon>Hyphomicrobiales</taxon>
        <taxon>Stappiaceae</taxon>
        <taxon>Pseudovibrio</taxon>
    </lineage>
</organism>
<evidence type="ECO:0000256" key="3">
    <source>
        <dbReference type="ARBA" id="ARBA00022723"/>
    </source>
</evidence>
<dbReference type="PANTHER" id="PTHR18964:SF162">
    <property type="entry name" value="N-ACETYL-D-GLUCOSAMINE KINASE"/>
    <property type="match status" value="1"/>
</dbReference>
<evidence type="ECO:0000256" key="5">
    <source>
        <dbReference type="ARBA" id="ARBA00022777"/>
    </source>
</evidence>
<evidence type="ECO:0000256" key="7">
    <source>
        <dbReference type="ARBA" id="ARBA00022840"/>
    </source>
</evidence>
<dbReference type="Pfam" id="PF00480">
    <property type="entry name" value="ROK"/>
    <property type="match status" value="1"/>
</dbReference>
<comment type="caution">
    <text evidence="10">The sequence shown here is derived from an EMBL/GenBank/DDBJ whole genome shotgun (WGS) entry which is preliminary data.</text>
</comment>
<dbReference type="PANTHER" id="PTHR18964">
    <property type="entry name" value="ROK (REPRESSOR, ORF, KINASE) FAMILY"/>
    <property type="match status" value="1"/>
</dbReference>
<evidence type="ECO:0000256" key="2">
    <source>
        <dbReference type="ARBA" id="ARBA00022679"/>
    </source>
</evidence>
<dbReference type="EC" id="2.7.1.59" evidence="1"/>
<keyword evidence="4" id="KW-0547">Nucleotide-binding</keyword>
<keyword evidence="5 10" id="KW-0418">Kinase</keyword>
<dbReference type="InterPro" id="IPR000600">
    <property type="entry name" value="ROK"/>
</dbReference>
<dbReference type="InterPro" id="IPR043129">
    <property type="entry name" value="ATPase_NBD"/>
</dbReference>
<evidence type="ECO:0000313" key="11">
    <source>
        <dbReference type="Proteomes" id="UP000185783"/>
    </source>
</evidence>
<reference evidence="10 11" key="1">
    <citation type="submission" date="2016-03" db="EMBL/GenBank/DDBJ databases">
        <title>Genome sequence of Nesiotobacter sp. nov., a moderately halophilic alphaproteobacterium isolated from the Yellow Sea, China.</title>
        <authorList>
            <person name="Zhang G."/>
            <person name="Zhang R."/>
        </authorList>
    </citation>
    <scope>NUCLEOTIDE SEQUENCE [LARGE SCALE GENOMIC DNA]</scope>
    <source>
        <strain evidence="10 11">WB1-6</strain>
    </source>
</reference>